<protein>
    <recommendedName>
        <fullName evidence="2">TauD/TfdA-like domain-containing protein</fullName>
    </recommendedName>
</protein>
<dbReference type="InterPro" id="IPR042098">
    <property type="entry name" value="TauD-like_sf"/>
</dbReference>
<proteinExistence type="predicted"/>
<name>A0A7C8IS89_9PEZI</name>
<dbReference type="Proteomes" id="UP000481858">
    <property type="component" value="Unassembled WGS sequence"/>
</dbReference>
<dbReference type="InterPro" id="IPR003819">
    <property type="entry name" value="TauD/TfdA-like"/>
</dbReference>
<comment type="caution">
    <text evidence="3">The sequence shown here is derived from an EMBL/GenBank/DDBJ whole genome shotgun (WGS) entry which is preliminary data.</text>
</comment>
<dbReference type="OrthoDB" id="2960375at2759"/>
<dbReference type="GO" id="GO:0016491">
    <property type="term" value="F:oxidoreductase activity"/>
    <property type="evidence" value="ECO:0007669"/>
    <property type="project" value="UniProtKB-KW"/>
</dbReference>
<dbReference type="EMBL" id="WUBL01000043">
    <property type="protein sequence ID" value="KAF2968958.1"/>
    <property type="molecule type" value="Genomic_DNA"/>
</dbReference>
<keyword evidence="1" id="KW-0560">Oxidoreductase</keyword>
<feature type="domain" description="TauD/TfdA-like" evidence="2">
    <location>
        <begin position="129"/>
        <end position="298"/>
    </location>
</feature>
<sequence>MNRVSRYAWRAGRAGPSVSNHHSRRLPLVTSSNFATKVSRQIPHLEAPQPTYSVQSEHVRTVSNHLASTGILKISLGFPDDKSQYLEKLLVSLHQGHGHKLPISHSATRGWFWDIRPSATDFQTANCQARSETMDEFPWHTDCSYEDPTPRYFALQVLQPDRYGGGILSLMNVQGLSEQLSSTTRAALRRPEYKFTTPPEFHKQSGQNHITGSLFSVDSDGQPGLRFRGDIITPLNNEASRALEELKQAITTAATIPEITSQLTAKDLPEQSIVLVDNRRWLHSRTDVKDPKRHLRRVRWDAVPFHSVSPEAQS</sequence>
<dbReference type="Pfam" id="PF02668">
    <property type="entry name" value="TauD"/>
    <property type="match status" value="1"/>
</dbReference>
<reference evidence="3 4" key="1">
    <citation type="submission" date="2019-12" db="EMBL/GenBank/DDBJ databases">
        <title>Draft genome sequence of the ascomycete Xylaria multiplex DSM 110363.</title>
        <authorList>
            <person name="Buettner E."/>
            <person name="Kellner H."/>
        </authorList>
    </citation>
    <scope>NUCLEOTIDE SEQUENCE [LARGE SCALE GENOMIC DNA]</scope>
    <source>
        <strain evidence="3 4">DSM 110363</strain>
    </source>
</reference>
<evidence type="ECO:0000256" key="1">
    <source>
        <dbReference type="ARBA" id="ARBA00023002"/>
    </source>
</evidence>
<evidence type="ECO:0000259" key="2">
    <source>
        <dbReference type="Pfam" id="PF02668"/>
    </source>
</evidence>
<organism evidence="3 4">
    <name type="scientific">Xylaria multiplex</name>
    <dbReference type="NCBI Taxonomy" id="323545"/>
    <lineage>
        <taxon>Eukaryota</taxon>
        <taxon>Fungi</taxon>
        <taxon>Dikarya</taxon>
        <taxon>Ascomycota</taxon>
        <taxon>Pezizomycotina</taxon>
        <taxon>Sordariomycetes</taxon>
        <taxon>Xylariomycetidae</taxon>
        <taxon>Xylariales</taxon>
        <taxon>Xylariaceae</taxon>
        <taxon>Xylaria</taxon>
    </lineage>
</organism>
<gene>
    <name evidence="3" type="ORF">GQX73_g4598</name>
</gene>
<dbReference type="Gene3D" id="3.60.130.10">
    <property type="entry name" value="Clavaminate synthase-like"/>
    <property type="match status" value="1"/>
</dbReference>
<dbReference type="AlphaFoldDB" id="A0A7C8IS89"/>
<evidence type="ECO:0000313" key="4">
    <source>
        <dbReference type="Proteomes" id="UP000481858"/>
    </source>
</evidence>
<keyword evidence="4" id="KW-1185">Reference proteome</keyword>
<dbReference type="InParanoid" id="A0A7C8IS89"/>
<dbReference type="SUPFAM" id="SSF51197">
    <property type="entry name" value="Clavaminate synthase-like"/>
    <property type="match status" value="1"/>
</dbReference>
<evidence type="ECO:0000313" key="3">
    <source>
        <dbReference type="EMBL" id="KAF2968958.1"/>
    </source>
</evidence>
<accession>A0A7C8IS89</accession>